<dbReference type="Proteomes" id="UP000095614">
    <property type="component" value="Unassembled WGS sequence"/>
</dbReference>
<dbReference type="AlphaFoldDB" id="A0A174ME79"/>
<evidence type="ECO:0000313" key="6">
    <source>
        <dbReference type="Proteomes" id="UP000095788"/>
    </source>
</evidence>
<reference evidence="4 5" key="1">
    <citation type="submission" date="2015-09" db="EMBL/GenBank/DDBJ databases">
        <authorList>
            <consortium name="Pathogen Informatics"/>
        </authorList>
    </citation>
    <scope>NUCLEOTIDE SEQUENCE [LARGE SCALE GENOMIC DNA]</scope>
    <source>
        <strain evidence="1 4">2789STDY5834847</strain>
        <strain evidence="2 5">2789STDY5834898</strain>
        <strain evidence="3 6">2789STDY5834942</strain>
    </source>
</reference>
<evidence type="ECO:0000313" key="3">
    <source>
        <dbReference type="EMBL" id="CUP83374.1"/>
    </source>
</evidence>
<dbReference type="EMBL" id="CZBF01000003">
    <property type="protein sequence ID" value="CUP83374.1"/>
    <property type="molecule type" value="Genomic_DNA"/>
</dbReference>
<sequence length="84" mass="10396">MFYIFHSENHSVLLLCRDFFLLCIWDNHHKRHHKQEYVRYTISFSQPFRHPKIGEIKLVGFAFLFHFYYIASFLKEWTGCQAYF</sequence>
<gene>
    <name evidence="1" type="ORF">ERS852462_01084</name>
    <name evidence="2" type="ORF">ERS852510_01331</name>
    <name evidence="3" type="ORF">ERS852554_01926</name>
</gene>
<dbReference type="EMBL" id="CZAF01000003">
    <property type="protein sequence ID" value="CUO65163.1"/>
    <property type="molecule type" value="Genomic_DNA"/>
</dbReference>
<name>A0A174ME79_BACUN</name>
<accession>A0A174ME79</accession>
<proteinExistence type="predicted"/>
<dbReference type="Proteomes" id="UP000095766">
    <property type="component" value="Unassembled WGS sequence"/>
</dbReference>
<organism evidence="2 5">
    <name type="scientific">Bacteroides uniformis</name>
    <dbReference type="NCBI Taxonomy" id="820"/>
    <lineage>
        <taxon>Bacteria</taxon>
        <taxon>Pseudomonadati</taxon>
        <taxon>Bacteroidota</taxon>
        <taxon>Bacteroidia</taxon>
        <taxon>Bacteroidales</taxon>
        <taxon>Bacteroidaceae</taxon>
        <taxon>Bacteroides</taxon>
    </lineage>
</organism>
<evidence type="ECO:0000313" key="2">
    <source>
        <dbReference type="EMBL" id="CUP33636.1"/>
    </source>
</evidence>
<dbReference type="EMBL" id="CZAO01000005">
    <property type="protein sequence ID" value="CUP33636.1"/>
    <property type="molecule type" value="Genomic_DNA"/>
</dbReference>
<evidence type="ECO:0000313" key="5">
    <source>
        <dbReference type="Proteomes" id="UP000095766"/>
    </source>
</evidence>
<evidence type="ECO:0000313" key="4">
    <source>
        <dbReference type="Proteomes" id="UP000095614"/>
    </source>
</evidence>
<dbReference type="Proteomes" id="UP000095788">
    <property type="component" value="Unassembled WGS sequence"/>
</dbReference>
<evidence type="ECO:0000313" key="1">
    <source>
        <dbReference type="EMBL" id="CUO65163.1"/>
    </source>
</evidence>
<protein>
    <submittedName>
        <fullName evidence="2">Uncharacterized protein</fullName>
    </submittedName>
</protein>